<dbReference type="AlphaFoldDB" id="A0A2C5WSU0"/>
<evidence type="ECO:0000313" key="2">
    <source>
        <dbReference type="Proteomes" id="UP000222788"/>
    </source>
</evidence>
<sequence length="87" mass="9771">MASSPVMQVSEDRRYTLGQFNSGLCTTIQSFHSGDIELLSKPEVNNTGREFTIYNIVKVPEDCNPSKMPDFSPLLEFAINVIWNSLT</sequence>
<comment type="caution">
    <text evidence="1">The sequence shown here is derived from an EMBL/GenBank/DDBJ whole genome shotgun (WGS) entry which is preliminary data.</text>
</comment>
<reference evidence="1 2" key="2">
    <citation type="journal article" date="2013" name="IMA Fungus">
        <title>IMA Genome-F 1: Ceratocystis fimbriata: Draft nuclear genome sequence for the plant pathogen, Ceratocystis fimbriata.</title>
        <authorList>
            <person name="Wilken P.M."/>
            <person name="Steenkamp E.T."/>
            <person name="Wingfield M.J."/>
            <person name="de Beer Z.W."/>
            <person name="Wingfield B.D."/>
        </authorList>
    </citation>
    <scope>NUCLEOTIDE SEQUENCE [LARGE SCALE GENOMIC DNA]</scope>
    <source>
        <strain evidence="1 2">CBS 114723</strain>
    </source>
</reference>
<organism evidence="1 2">
    <name type="scientific">Ceratocystis fimbriata CBS 114723</name>
    <dbReference type="NCBI Taxonomy" id="1035309"/>
    <lineage>
        <taxon>Eukaryota</taxon>
        <taxon>Fungi</taxon>
        <taxon>Dikarya</taxon>
        <taxon>Ascomycota</taxon>
        <taxon>Pezizomycotina</taxon>
        <taxon>Sordariomycetes</taxon>
        <taxon>Hypocreomycetidae</taxon>
        <taxon>Microascales</taxon>
        <taxon>Ceratocystidaceae</taxon>
        <taxon>Ceratocystis</taxon>
    </lineage>
</organism>
<accession>A0A2C5WSU0</accession>
<proteinExistence type="predicted"/>
<dbReference type="EMBL" id="APWK03000201">
    <property type="protein sequence ID" value="PHH49455.1"/>
    <property type="molecule type" value="Genomic_DNA"/>
</dbReference>
<name>A0A2C5WSU0_9PEZI</name>
<keyword evidence="2" id="KW-1185">Reference proteome</keyword>
<gene>
    <name evidence="1" type="ORF">CFIMG_007796RA00001</name>
</gene>
<protein>
    <submittedName>
        <fullName evidence="1">Uncharacterized protein</fullName>
    </submittedName>
</protein>
<dbReference type="Proteomes" id="UP000222788">
    <property type="component" value="Unassembled WGS sequence"/>
</dbReference>
<reference evidence="1 2" key="1">
    <citation type="journal article" date="2013" name="Fungal Biol.">
        <title>Analysis of microsatellite markers in the genome of the plant pathogen Ceratocystis fimbriata.</title>
        <authorList>
            <person name="Simpson M.C."/>
            <person name="Wilken P.M."/>
            <person name="Coetzee M.P."/>
            <person name="Wingfield M.J."/>
            <person name="Wingfield B.D."/>
        </authorList>
    </citation>
    <scope>NUCLEOTIDE SEQUENCE [LARGE SCALE GENOMIC DNA]</scope>
    <source>
        <strain evidence="1 2">CBS 114723</strain>
    </source>
</reference>
<evidence type="ECO:0000313" key="1">
    <source>
        <dbReference type="EMBL" id="PHH49455.1"/>
    </source>
</evidence>